<reference evidence="3" key="1">
    <citation type="journal article" date="2017" name="Nat. Commun.">
        <title>The asparagus genome sheds light on the origin and evolution of a young Y chromosome.</title>
        <authorList>
            <person name="Harkess A."/>
            <person name="Zhou J."/>
            <person name="Xu C."/>
            <person name="Bowers J.E."/>
            <person name="Van der Hulst R."/>
            <person name="Ayyampalayam S."/>
            <person name="Mercati F."/>
            <person name="Riccardi P."/>
            <person name="McKain M.R."/>
            <person name="Kakrana A."/>
            <person name="Tang H."/>
            <person name="Ray J."/>
            <person name="Groenendijk J."/>
            <person name="Arikit S."/>
            <person name="Mathioni S.M."/>
            <person name="Nakano M."/>
            <person name="Shan H."/>
            <person name="Telgmann-Rauber A."/>
            <person name="Kanno A."/>
            <person name="Yue Z."/>
            <person name="Chen H."/>
            <person name="Li W."/>
            <person name="Chen Y."/>
            <person name="Xu X."/>
            <person name="Zhang Y."/>
            <person name="Luo S."/>
            <person name="Chen H."/>
            <person name="Gao J."/>
            <person name="Mao Z."/>
            <person name="Pires J.C."/>
            <person name="Luo M."/>
            <person name="Kudrna D."/>
            <person name="Wing R.A."/>
            <person name="Meyers B.C."/>
            <person name="Yi K."/>
            <person name="Kong H."/>
            <person name="Lavrijsen P."/>
            <person name="Sunseri F."/>
            <person name="Falavigna A."/>
            <person name="Ye Y."/>
            <person name="Leebens-Mack J.H."/>
            <person name="Chen G."/>
        </authorList>
    </citation>
    <scope>NUCLEOTIDE SEQUENCE [LARGE SCALE GENOMIC DNA]</scope>
    <source>
        <strain evidence="3">cv. DH0086</strain>
    </source>
</reference>
<dbReference type="SUPFAM" id="SSF53474">
    <property type="entry name" value="alpha/beta-Hydrolases"/>
    <property type="match status" value="1"/>
</dbReference>
<gene>
    <name evidence="2" type="ORF">A4U43_C01F18100</name>
</gene>
<evidence type="ECO:0000313" key="2">
    <source>
        <dbReference type="EMBL" id="ONK80474.1"/>
    </source>
</evidence>
<dbReference type="Proteomes" id="UP000243459">
    <property type="component" value="Chromosome 1"/>
</dbReference>
<sequence length="130" mass="14170">MLVQVTSITPHVSIKLLRRLRSPSRNLSAISYMASSANPSSVSGGHSVGGFSVPSQASRPPLPLRSTTPPPARISVFAREVVRVGKEEKLRMPYLLYLQGGPGFESPRPVEASGWIKKACEDYRVILLDQ</sequence>
<feature type="region of interest" description="Disordered" evidence="1">
    <location>
        <begin position="36"/>
        <end position="70"/>
    </location>
</feature>
<feature type="non-terminal residue" evidence="2">
    <location>
        <position position="130"/>
    </location>
</feature>
<feature type="compositionally biased region" description="Low complexity" evidence="1">
    <location>
        <begin position="40"/>
        <end position="59"/>
    </location>
</feature>
<dbReference type="AlphaFoldDB" id="A0A5P1FR30"/>
<name>A0A5P1FR30_ASPOF</name>
<proteinExistence type="predicted"/>
<dbReference type="InterPro" id="IPR029058">
    <property type="entry name" value="AB_hydrolase_fold"/>
</dbReference>
<evidence type="ECO:0000313" key="3">
    <source>
        <dbReference type="Proteomes" id="UP000243459"/>
    </source>
</evidence>
<feature type="compositionally biased region" description="Pro residues" evidence="1">
    <location>
        <begin position="60"/>
        <end position="70"/>
    </location>
</feature>
<protein>
    <recommendedName>
        <fullName evidence="4">AB hydrolase-1 domain-containing protein</fullName>
    </recommendedName>
</protein>
<evidence type="ECO:0008006" key="4">
    <source>
        <dbReference type="Google" id="ProtNLM"/>
    </source>
</evidence>
<evidence type="ECO:0000256" key="1">
    <source>
        <dbReference type="SAM" id="MobiDB-lite"/>
    </source>
</evidence>
<keyword evidence="3" id="KW-1185">Reference proteome</keyword>
<organism evidence="2 3">
    <name type="scientific">Asparagus officinalis</name>
    <name type="common">Garden asparagus</name>
    <dbReference type="NCBI Taxonomy" id="4686"/>
    <lineage>
        <taxon>Eukaryota</taxon>
        <taxon>Viridiplantae</taxon>
        <taxon>Streptophyta</taxon>
        <taxon>Embryophyta</taxon>
        <taxon>Tracheophyta</taxon>
        <taxon>Spermatophyta</taxon>
        <taxon>Magnoliopsida</taxon>
        <taxon>Liliopsida</taxon>
        <taxon>Asparagales</taxon>
        <taxon>Asparagaceae</taxon>
        <taxon>Asparagoideae</taxon>
        <taxon>Asparagus</taxon>
    </lineage>
</organism>
<dbReference type="Gramene" id="ONK80474">
    <property type="protein sequence ID" value="ONK80474"/>
    <property type="gene ID" value="A4U43_C01F18100"/>
</dbReference>
<accession>A0A5P1FR30</accession>
<dbReference type="EMBL" id="CM007381">
    <property type="protein sequence ID" value="ONK80474.1"/>
    <property type="molecule type" value="Genomic_DNA"/>
</dbReference>